<evidence type="ECO:0000313" key="1">
    <source>
        <dbReference type="EMBL" id="QBK90988.1"/>
    </source>
</evidence>
<proteinExistence type="predicted"/>
<gene>
    <name evidence="1" type="ORF">LCPAC201_02890</name>
</gene>
<protein>
    <submittedName>
        <fullName evidence="1">Uncharacterized protein</fullName>
    </submittedName>
</protein>
<reference evidence="1" key="1">
    <citation type="journal article" date="2019" name="MBio">
        <title>Virus Genomes from Deep Sea Sediments Expand the Ocean Megavirome and Support Independent Origins of Viral Gigantism.</title>
        <authorList>
            <person name="Backstrom D."/>
            <person name="Yutin N."/>
            <person name="Jorgensen S.L."/>
            <person name="Dharamshi J."/>
            <person name="Homa F."/>
            <person name="Zaremba-Niedwiedzka K."/>
            <person name="Spang A."/>
            <person name="Wolf Y.I."/>
            <person name="Koonin E.V."/>
            <person name="Ettema T.J."/>
        </authorList>
    </citation>
    <scope>NUCLEOTIDE SEQUENCE</scope>
</reference>
<organism evidence="1">
    <name type="scientific">Pithovirus LCPAC201</name>
    <dbReference type="NCBI Taxonomy" id="2506591"/>
    <lineage>
        <taxon>Viruses</taxon>
        <taxon>Pithoviruses</taxon>
    </lineage>
</organism>
<name>A0A481Z538_9VIRU</name>
<dbReference type="EMBL" id="MK500506">
    <property type="protein sequence ID" value="QBK90988.1"/>
    <property type="molecule type" value="Genomic_DNA"/>
</dbReference>
<accession>A0A481Z538</accession>
<sequence length="108" mass="12640">MDTSDAEDLDIPHADDLDDCVNEELYKEAKTELSKEVSLNIEYLKGGGKLEIYLTYREGDEESLHSVLKKIASELKSKNYGTDIQKVWEAYELTFWRKKKKNKEEELY</sequence>